<protein>
    <submittedName>
        <fullName evidence="1">Uncharacterized protein</fullName>
    </submittedName>
</protein>
<name>A0A8S5QKX5_9CAUD</name>
<accession>A0A8S5QKX5</accession>
<evidence type="ECO:0000313" key="1">
    <source>
        <dbReference type="EMBL" id="DAE19650.1"/>
    </source>
</evidence>
<reference evidence="1" key="1">
    <citation type="journal article" date="2021" name="Proc. Natl. Acad. Sci. U.S.A.">
        <title>A Catalog of Tens of Thousands of Viruses from Human Metagenomes Reveals Hidden Associations with Chronic Diseases.</title>
        <authorList>
            <person name="Tisza M.J."/>
            <person name="Buck C.B."/>
        </authorList>
    </citation>
    <scope>NUCLEOTIDE SEQUENCE</scope>
    <source>
        <strain evidence="1">CtU7I6</strain>
    </source>
</reference>
<dbReference type="EMBL" id="BK015681">
    <property type="protein sequence ID" value="DAE19650.1"/>
    <property type="molecule type" value="Genomic_DNA"/>
</dbReference>
<proteinExistence type="predicted"/>
<organism evidence="1">
    <name type="scientific">Caudovirales sp. ctU7I6</name>
    <dbReference type="NCBI Taxonomy" id="2826776"/>
    <lineage>
        <taxon>Viruses</taxon>
        <taxon>Duplodnaviria</taxon>
        <taxon>Heunggongvirae</taxon>
        <taxon>Uroviricota</taxon>
        <taxon>Caudoviricetes</taxon>
    </lineage>
</organism>
<sequence>MICWHRQNVSYLQIVSGHHPGDVTAMFAPDLHFLTRTPFFGCQNAEALQKN</sequence>